<name>A0A1G9CPE9_9RHOB</name>
<keyword evidence="2" id="KW-0812">Transmembrane</keyword>
<reference evidence="4" key="1">
    <citation type="submission" date="2016-10" db="EMBL/GenBank/DDBJ databases">
        <authorList>
            <person name="Varghese N."/>
            <person name="Submissions S."/>
        </authorList>
    </citation>
    <scope>NUCLEOTIDE SEQUENCE [LARGE SCALE GENOMIC DNA]</scope>
    <source>
        <strain evidence="4">CGMCC 1.7655</strain>
    </source>
</reference>
<keyword evidence="2" id="KW-0472">Membrane</keyword>
<accession>A0A1G9CPE9</accession>
<dbReference type="EMBL" id="FNGE01000001">
    <property type="protein sequence ID" value="SDK53593.1"/>
    <property type="molecule type" value="Genomic_DNA"/>
</dbReference>
<organism evidence="3 4">
    <name type="scientific">Paracoccus chinensis</name>
    <dbReference type="NCBI Taxonomy" id="525640"/>
    <lineage>
        <taxon>Bacteria</taxon>
        <taxon>Pseudomonadati</taxon>
        <taxon>Pseudomonadota</taxon>
        <taxon>Alphaproteobacteria</taxon>
        <taxon>Rhodobacterales</taxon>
        <taxon>Paracoccaceae</taxon>
        <taxon>Paracoccus</taxon>
    </lineage>
</organism>
<feature type="compositionally biased region" description="Basic and acidic residues" evidence="1">
    <location>
        <begin position="305"/>
        <end position="369"/>
    </location>
</feature>
<evidence type="ECO:0000256" key="2">
    <source>
        <dbReference type="SAM" id="Phobius"/>
    </source>
</evidence>
<feature type="compositionally biased region" description="Basic and acidic residues" evidence="1">
    <location>
        <begin position="232"/>
        <end position="246"/>
    </location>
</feature>
<evidence type="ECO:0000313" key="4">
    <source>
        <dbReference type="Proteomes" id="UP000199555"/>
    </source>
</evidence>
<feature type="transmembrane region" description="Helical" evidence="2">
    <location>
        <begin position="15"/>
        <end position="38"/>
    </location>
</feature>
<keyword evidence="4" id="KW-1185">Reference proteome</keyword>
<evidence type="ECO:0000313" key="3">
    <source>
        <dbReference type="EMBL" id="SDK53593.1"/>
    </source>
</evidence>
<feature type="compositionally biased region" description="Low complexity" evidence="1">
    <location>
        <begin position="171"/>
        <end position="184"/>
    </location>
</feature>
<dbReference type="OrthoDB" id="7161229at2"/>
<dbReference type="AlphaFoldDB" id="A0A1G9CPE9"/>
<gene>
    <name evidence="3" type="ORF">SAMN04487971_101294</name>
</gene>
<feature type="compositionally biased region" description="Low complexity" evidence="1">
    <location>
        <begin position="266"/>
        <end position="279"/>
    </location>
</feature>
<dbReference type="STRING" id="525640.SAMN04487971_101294"/>
<feature type="compositionally biased region" description="Low complexity" evidence="1">
    <location>
        <begin position="141"/>
        <end position="151"/>
    </location>
</feature>
<dbReference type="Proteomes" id="UP000199555">
    <property type="component" value="Unassembled WGS sequence"/>
</dbReference>
<dbReference type="RefSeq" id="WP_090751909.1">
    <property type="nucleotide sequence ID" value="NZ_FNGE01000001.1"/>
</dbReference>
<feature type="compositionally biased region" description="Low complexity" evidence="1">
    <location>
        <begin position="286"/>
        <end position="304"/>
    </location>
</feature>
<keyword evidence="2" id="KW-1133">Transmembrane helix</keyword>
<feature type="compositionally biased region" description="Basic and acidic residues" evidence="1">
    <location>
        <begin position="381"/>
        <end position="402"/>
    </location>
</feature>
<feature type="region of interest" description="Disordered" evidence="1">
    <location>
        <begin position="94"/>
        <end position="115"/>
    </location>
</feature>
<proteinExistence type="predicted"/>
<evidence type="ECO:0000256" key="1">
    <source>
        <dbReference type="SAM" id="MobiDB-lite"/>
    </source>
</evidence>
<protein>
    <submittedName>
        <fullName evidence="3">Colicin import membrane protein</fullName>
    </submittedName>
</protein>
<sequence length="548" mass="57104">MADPFPPTEARERRIGAWVSGVAHAALIGWVAVGGALFRPPQAPALRMSPVETMSATEFESMAAAARGSGPIGAEVAVTPAQPRPPSAEVIAGGPVAMAPPAPNADPQALPAPEFAGEAAPNLSDLQVPQTPVAVATVAPMPQQPPQAQDEAPPPAAVDLPPELPRVAAVPPLSSPTAEAAAPAALPPPPVLMTSAAPFDVPAARQRRAERIAAAEAAEAEARAQAQAAEAARQEAARQEAARQAEAEAEAQRQAQEALEAERLAAEQARIAAEAAARQQAERAAAEAAAAEAARAEAEAQAALEAERQAALEAERQEQERREAEARERAEAAARRAEQQRLAEEAQRAEARRLAEEREAEEARRRAEEEAAAAEAAEALARAEEEAARARAEAQAREEAEAARQAPEDADPLMAALNEALDLPGAVEEGGGGRAALGPPLSQGEKDGLRLQIEACWNIGSLSREAQRTAVSVQFSMSADGMPETDSVRMIGFDGGSDAAAAQAFEAARRAILRCALQGGGFNLPAEKYGRWRDTIIDFRPQGGPSIR</sequence>
<feature type="region of interest" description="Disordered" evidence="1">
    <location>
        <begin position="225"/>
        <end position="409"/>
    </location>
</feature>
<feature type="region of interest" description="Disordered" evidence="1">
    <location>
        <begin position="141"/>
        <end position="186"/>
    </location>
</feature>